<evidence type="ECO:0000313" key="2">
    <source>
        <dbReference type="Proteomes" id="UP000252085"/>
    </source>
</evidence>
<gene>
    <name evidence="1" type="ORF">A6769_39635</name>
</gene>
<organism evidence="1 2">
    <name type="scientific">Nostoc punctiforme NIES-2108</name>
    <dbReference type="NCBI Taxonomy" id="1356359"/>
    <lineage>
        <taxon>Bacteria</taxon>
        <taxon>Bacillati</taxon>
        <taxon>Cyanobacteriota</taxon>
        <taxon>Cyanophyceae</taxon>
        <taxon>Nostocales</taxon>
        <taxon>Nostocaceae</taxon>
        <taxon>Nostoc</taxon>
    </lineage>
</organism>
<proteinExistence type="predicted"/>
<evidence type="ECO:0000313" key="1">
    <source>
        <dbReference type="EMBL" id="RCJ40668.1"/>
    </source>
</evidence>
<accession>A0A367RVS7</accession>
<reference evidence="1 2" key="1">
    <citation type="submission" date="2016-04" db="EMBL/GenBank/DDBJ databases">
        <authorList>
            <person name="Evans L.H."/>
            <person name="Alamgir A."/>
            <person name="Owens N."/>
            <person name="Weber N.D."/>
            <person name="Virtaneva K."/>
            <person name="Barbian K."/>
            <person name="Babar A."/>
            <person name="Rosenke K."/>
        </authorList>
    </citation>
    <scope>NUCLEOTIDE SEQUENCE [LARGE SCALE GENOMIC DNA]</scope>
    <source>
        <strain evidence="1">NIES-2108</strain>
    </source>
</reference>
<dbReference type="EMBL" id="LXQE01000063">
    <property type="protein sequence ID" value="RCJ40668.1"/>
    <property type="molecule type" value="Genomic_DNA"/>
</dbReference>
<dbReference type="AlphaFoldDB" id="A0A367RVS7"/>
<protein>
    <submittedName>
        <fullName evidence="1">Uncharacterized protein</fullName>
    </submittedName>
</protein>
<dbReference type="Proteomes" id="UP000252085">
    <property type="component" value="Unassembled WGS sequence"/>
</dbReference>
<sequence>MEEQIDEIGKQISLAYKFYQGYGYFLSSTVAEWLDVESLNWQHQTILDLCAVDLISDAVHNLGNEQGRRYLSYFMLHGTYSGRHTVFDGGVNTSSLETILVVINLHKTIAPQFIPDFEVDK</sequence>
<comment type="caution">
    <text evidence="1">The sequence shown here is derived from an EMBL/GenBank/DDBJ whole genome shotgun (WGS) entry which is preliminary data.</text>
</comment>
<name>A0A367RVS7_NOSPU</name>